<evidence type="ECO:0000256" key="3">
    <source>
        <dbReference type="ARBA" id="ARBA00023015"/>
    </source>
</evidence>
<accession>A0A9Q1LEV9</accession>
<dbReference type="GO" id="GO:0016592">
    <property type="term" value="C:mediator complex"/>
    <property type="evidence" value="ECO:0007669"/>
    <property type="project" value="InterPro"/>
</dbReference>
<reference evidence="7" key="1">
    <citation type="journal article" date="2023" name="Proc. Natl. Acad. Sci. U.S.A.">
        <title>Genomic and structural basis for evolution of tropane alkaloid biosynthesis.</title>
        <authorList>
            <person name="Wanga Y.-J."/>
            <person name="Taina T."/>
            <person name="Yua J.-Y."/>
            <person name="Lia J."/>
            <person name="Xua B."/>
            <person name="Chenc J."/>
            <person name="D'Auriad J.C."/>
            <person name="Huanga J.-P."/>
            <person name="Huanga S.-X."/>
        </authorList>
    </citation>
    <scope>NUCLEOTIDE SEQUENCE [LARGE SCALE GENOMIC DNA]</scope>
    <source>
        <strain evidence="7">cv. KIB-2019</strain>
    </source>
</reference>
<organism evidence="6 7">
    <name type="scientific">Anisodus acutangulus</name>
    <dbReference type="NCBI Taxonomy" id="402998"/>
    <lineage>
        <taxon>Eukaryota</taxon>
        <taxon>Viridiplantae</taxon>
        <taxon>Streptophyta</taxon>
        <taxon>Embryophyta</taxon>
        <taxon>Tracheophyta</taxon>
        <taxon>Spermatophyta</taxon>
        <taxon>Magnoliopsida</taxon>
        <taxon>eudicotyledons</taxon>
        <taxon>Gunneridae</taxon>
        <taxon>Pentapetalae</taxon>
        <taxon>asterids</taxon>
        <taxon>lamiids</taxon>
        <taxon>Solanales</taxon>
        <taxon>Solanaceae</taxon>
        <taxon>Solanoideae</taxon>
        <taxon>Hyoscyameae</taxon>
        <taxon>Anisodus</taxon>
    </lineage>
</organism>
<evidence type="ECO:0000256" key="5">
    <source>
        <dbReference type="ARBA" id="ARBA00023242"/>
    </source>
</evidence>
<sequence>MDCRACKKSTALLALKAFNDQKIRFFPHLDTNSGEEGATKKLCGPPSSDQEETCELKTVSEVLTHLKKEVLKRATSLPSSTSDNSIELLKDNTVQSTTKLRQGSSDDVVPDKGAIIELLIPSIFRAILSVSPASSLDPDAVSFFSPDEVIIFRSYTNFRLLFMLDSYCSTIHEGYISY</sequence>
<dbReference type="PANTHER" id="PTHR13130">
    <property type="entry name" value="34 KDA TRANSCRIPTIONAL CO-ACTIVATOR-RELATED"/>
    <property type="match status" value="1"/>
</dbReference>
<dbReference type="OrthoDB" id="1868004at2759"/>
<comment type="subcellular location">
    <subcellularLocation>
        <location evidence="1">Nucleus</location>
    </subcellularLocation>
</comment>
<comment type="caution">
    <text evidence="6">The sequence shown here is derived from an EMBL/GenBank/DDBJ whole genome shotgun (WGS) entry which is preliminary data.</text>
</comment>
<keyword evidence="5" id="KW-0539">Nucleus</keyword>
<dbReference type="PANTHER" id="PTHR13130:SF4">
    <property type="entry name" value="MEDIATOR OF RNA POLYMERASE II TRANSCRIPTION SUBUNIT 27"/>
    <property type="match status" value="1"/>
</dbReference>
<dbReference type="GO" id="GO:0006357">
    <property type="term" value="P:regulation of transcription by RNA polymerase II"/>
    <property type="evidence" value="ECO:0007669"/>
    <property type="project" value="TreeGrafter"/>
</dbReference>
<dbReference type="EMBL" id="JAJAGQ010000020">
    <property type="protein sequence ID" value="KAJ8533189.1"/>
    <property type="molecule type" value="Genomic_DNA"/>
</dbReference>
<gene>
    <name evidence="6" type="ORF">K7X08_016078</name>
</gene>
<keyword evidence="7" id="KW-1185">Reference proteome</keyword>
<dbReference type="Proteomes" id="UP001152561">
    <property type="component" value="Unassembled WGS sequence"/>
</dbReference>
<proteinExistence type="inferred from homology"/>
<evidence type="ECO:0000256" key="1">
    <source>
        <dbReference type="ARBA" id="ARBA00004123"/>
    </source>
</evidence>
<dbReference type="InterPro" id="IPR021627">
    <property type="entry name" value="Mediator_Med27"/>
</dbReference>
<evidence type="ECO:0000256" key="4">
    <source>
        <dbReference type="ARBA" id="ARBA00023163"/>
    </source>
</evidence>
<evidence type="ECO:0000313" key="6">
    <source>
        <dbReference type="EMBL" id="KAJ8533189.1"/>
    </source>
</evidence>
<comment type="similarity">
    <text evidence="2">Belongs to the Mediator complex subunit 27 family.</text>
</comment>
<protein>
    <submittedName>
        <fullName evidence="6">Uncharacterized protein</fullName>
    </submittedName>
</protein>
<name>A0A9Q1LEV9_9SOLA</name>
<keyword evidence="4" id="KW-0804">Transcription</keyword>
<evidence type="ECO:0000313" key="7">
    <source>
        <dbReference type="Proteomes" id="UP001152561"/>
    </source>
</evidence>
<evidence type="ECO:0000256" key="2">
    <source>
        <dbReference type="ARBA" id="ARBA00008048"/>
    </source>
</evidence>
<dbReference type="GO" id="GO:0003713">
    <property type="term" value="F:transcription coactivator activity"/>
    <property type="evidence" value="ECO:0007669"/>
    <property type="project" value="TreeGrafter"/>
</dbReference>
<dbReference type="AlphaFoldDB" id="A0A9Q1LEV9"/>
<keyword evidence="3" id="KW-0805">Transcription regulation</keyword>